<gene>
    <name evidence="14" type="ORF">CASFOL_031993</name>
    <name evidence="13" type="ORF">CASFOL_033375</name>
</gene>
<feature type="domain" description="Peptidase S26" evidence="12">
    <location>
        <begin position="50"/>
        <end position="99"/>
    </location>
</feature>
<evidence type="ECO:0000256" key="8">
    <source>
        <dbReference type="ARBA" id="ARBA00022989"/>
    </source>
</evidence>
<proteinExistence type="inferred from homology"/>
<dbReference type="EMBL" id="JAVIJP010000058">
    <property type="protein sequence ID" value="KAL3622767.1"/>
    <property type="molecule type" value="Genomic_DNA"/>
</dbReference>
<evidence type="ECO:0000313" key="15">
    <source>
        <dbReference type="Proteomes" id="UP001632038"/>
    </source>
</evidence>
<dbReference type="InterPro" id="IPR000223">
    <property type="entry name" value="Pept_S26A_signal_pept_1"/>
</dbReference>
<evidence type="ECO:0000256" key="7">
    <source>
        <dbReference type="ARBA" id="ARBA00022801"/>
    </source>
</evidence>
<dbReference type="GO" id="GO:0008233">
    <property type="term" value="F:peptidase activity"/>
    <property type="evidence" value="ECO:0007669"/>
    <property type="project" value="UniProtKB-KW"/>
</dbReference>
<evidence type="ECO:0000313" key="13">
    <source>
        <dbReference type="EMBL" id="KAL3622767.1"/>
    </source>
</evidence>
<evidence type="ECO:0000256" key="6">
    <source>
        <dbReference type="ARBA" id="ARBA00022792"/>
    </source>
</evidence>
<evidence type="ECO:0000256" key="4">
    <source>
        <dbReference type="ARBA" id="ARBA00022670"/>
    </source>
</evidence>
<protein>
    <recommendedName>
        <fullName evidence="3">Mitochondrial inner membrane protease subunit 2</fullName>
    </recommendedName>
</protein>
<keyword evidence="9" id="KW-0496">Mitochondrion</keyword>
<dbReference type="PANTHER" id="PTHR46041">
    <property type="entry name" value="MITOCHONDRIAL INNER MEMBRANE PROTEASE SUBUNIT 2"/>
    <property type="match status" value="1"/>
</dbReference>
<keyword evidence="8" id="KW-1133">Transmembrane helix</keyword>
<evidence type="ECO:0000256" key="3">
    <source>
        <dbReference type="ARBA" id="ARBA00013650"/>
    </source>
</evidence>
<dbReference type="InterPro" id="IPR019533">
    <property type="entry name" value="Peptidase_S26"/>
</dbReference>
<comment type="subcellular location">
    <subcellularLocation>
        <location evidence="1">Mitochondrion inner membrane</location>
        <topology evidence="1">Single-pass membrane protein</topology>
    </subcellularLocation>
</comment>
<organism evidence="13 15">
    <name type="scientific">Castilleja foliolosa</name>
    <dbReference type="NCBI Taxonomy" id="1961234"/>
    <lineage>
        <taxon>Eukaryota</taxon>
        <taxon>Viridiplantae</taxon>
        <taxon>Streptophyta</taxon>
        <taxon>Embryophyta</taxon>
        <taxon>Tracheophyta</taxon>
        <taxon>Spermatophyta</taxon>
        <taxon>Magnoliopsida</taxon>
        <taxon>eudicotyledons</taxon>
        <taxon>Gunneridae</taxon>
        <taxon>Pentapetalae</taxon>
        <taxon>asterids</taxon>
        <taxon>lamiids</taxon>
        <taxon>Lamiales</taxon>
        <taxon>Orobanchaceae</taxon>
        <taxon>Pedicularideae</taxon>
        <taxon>Castillejinae</taxon>
        <taxon>Castilleja</taxon>
    </lineage>
</organism>
<dbReference type="EMBL" id="JAVIJP010000054">
    <property type="protein sequence ID" value="KAL3623177.1"/>
    <property type="molecule type" value="Genomic_DNA"/>
</dbReference>
<evidence type="ECO:0000256" key="5">
    <source>
        <dbReference type="ARBA" id="ARBA00022692"/>
    </source>
</evidence>
<evidence type="ECO:0000256" key="9">
    <source>
        <dbReference type="ARBA" id="ARBA00023128"/>
    </source>
</evidence>
<dbReference type="AlphaFoldDB" id="A0ABD3BZM4"/>
<dbReference type="Gene3D" id="2.10.109.10">
    <property type="entry name" value="Umud Fragment, subunit A"/>
    <property type="match status" value="1"/>
</dbReference>
<reference evidence="13" key="1">
    <citation type="journal article" date="2024" name="IScience">
        <title>Strigolactones Initiate the Formation of Haustorium-like Structures in Castilleja.</title>
        <authorList>
            <person name="Buerger M."/>
            <person name="Peterson D."/>
            <person name="Chory J."/>
        </authorList>
    </citation>
    <scope>NUCLEOTIDE SEQUENCE</scope>
    <source>
        <strain evidence="13">Tecolote</strain>
        <tissue evidence="13">Flower</tissue>
    </source>
</reference>
<dbReference type="Pfam" id="PF10502">
    <property type="entry name" value="Peptidase_S26"/>
    <property type="match status" value="2"/>
</dbReference>
<dbReference type="InterPro" id="IPR036286">
    <property type="entry name" value="LexA/Signal_pep-like_sf"/>
</dbReference>
<dbReference type="PRINTS" id="PR00727">
    <property type="entry name" value="LEADERPTASE"/>
</dbReference>
<dbReference type="PROSITE" id="PS00760">
    <property type="entry name" value="SPASE_I_2"/>
    <property type="match status" value="1"/>
</dbReference>
<dbReference type="GO" id="GO:0042720">
    <property type="term" value="C:mitochondrial inner membrane peptidase complex"/>
    <property type="evidence" value="ECO:0007669"/>
    <property type="project" value="UniProtKB-ARBA"/>
</dbReference>
<dbReference type="InterPro" id="IPR019757">
    <property type="entry name" value="Pept_S26A_signal_pept_1_Lys-AS"/>
</dbReference>
<evidence type="ECO:0000256" key="10">
    <source>
        <dbReference type="ARBA" id="ARBA00023136"/>
    </source>
</evidence>
<comment type="caution">
    <text evidence="13">The sequence shown here is derived from an EMBL/GenBank/DDBJ whole genome shotgun (WGS) entry which is preliminary data.</text>
</comment>
<reference evidence="13" key="2">
    <citation type="submission" date="2024-11" db="EMBL/GenBank/DDBJ databases">
        <authorList>
            <person name="Burger M."/>
            <person name="Chory J."/>
        </authorList>
    </citation>
    <scope>NUCLEOTIDE SEQUENCE</scope>
    <source>
        <strain evidence="13">Tecolote</strain>
        <tissue evidence="13">Flower</tissue>
    </source>
</reference>
<feature type="domain" description="Peptidase S26" evidence="12">
    <location>
        <begin position="105"/>
        <end position="146"/>
    </location>
</feature>
<evidence type="ECO:0000259" key="12">
    <source>
        <dbReference type="Pfam" id="PF10502"/>
    </source>
</evidence>
<evidence type="ECO:0000256" key="1">
    <source>
        <dbReference type="ARBA" id="ARBA00004434"/>
    </source>
</evidence>
<dbReference type="PANTHER" id="PTHR46041:SF2">
    <property type="entry name" value="MITOCHONDRIAL INNER MEMBRANE PROTEASE SUBUNIT 2"/>
    <property type="match status" value="1"/>
</dbReference>
<evidence type="ECO:0000313" key="14">
    <source>
        <dbReference type="EMBL" id="KAL3623177.1"/>
    </source>
</evidence>
<dbReference type="GO" id="GO:0006627">
    <property type="term" value="P:protein processing involved in protein targeting to mitochondrion"/>
    <property type="evidence" value="ECO:0007669"/>
    <property type="project" value="UniProtKB-ARBA"/>
</dbReference>
<keyword evidence="15" id="KW-1185">Reference proteome</keyword>
<evidence type="ECO:0000256" key="11">
    <source>
        <dbReference type="PIRSR" id="PIRSR600223-1"/>
    </source>
</evidence>
<dbReference type="InterPro" id="IPR037730">
    <property type="entry name" value="IMP2"/>
</dbReference>
<keyword evidence="6" id="KW-0999">Mitochondrion inner membrane</keyword>
<comment type="similarity">
    <text evidence="2">Belongs to the peptidase S26 family. IMP2 subfamily.</text>
</comment>
<keyword evidence="4" id="KW-0645">Protease</keyword>
<name>A0ABD3BZM4_9LAMI</name>
<keyword evidence="7" id="KW-0378">Hydrolase</keyword>
<evidence type="ECO:0000256" key="2">
    <source>
        <dbReference type="ARBA" id="ARBA00007066"/>
    </source>
</evidence>
<dbReference type="CDD" id="cd06530">
    <property type="entry name" value="S26_SPase_I"/>
    <property type="match status" value="1"/>
</dbReference>
<keyword evidence="5" id="KW-0812">Transmembrane</keyword>
<sequence length="174" mass="19219">MVTQNFLWSLVKKYFTAGLVGLTISDRCAGFMAVRGSSTLNPHNQISTGFAFDDYVLVEKLCLRNYKFSRGDVVVFRSPCNSKEKCVKRIAALPGDWVDLPSLDTVRVPVGHCWLVGDNASSSMDSRTLGPIPLGLICGRVTHVVWPPQRIGGVNSRINLSPEVQAHASEEHRY</sequence>
<keyword evidence="10" id="KW-0472">Membrane</keyword>
<feature type="active site" evidence="11">
    <location>
        <position position="88"/>
    </location>
</feature>
<dbReference type="Proteomes" id="UP001632038">
    <property type="component" value="Unassembled WGS sequence"/>
</dbReference>
<accession>A0ABD3BZM4</accession>
<dbReference type="SUPFAM" id="SSF51306">
    <property type="entry name" value="LexA/Signal peptidase"/>
    <property type="match status" value="1"/>
</dbReference>
<dbReference type="FunFam" id="2.10.109.10:FF:000005">
    <property type="entry name" value="Mitochondrial inner membrane protease subunit"/>
    <property type="match status" value="1"/>
</dbReference>
<feature type="active site" evidence="11">
    <location>
        <position position="38"/>
    </location>
</feature>